<dbReference type="AlphaFoldDB" id="A0A8T3V9Z2"/>
<name>A0A8T3V9Z2_9EURY</name>
<sequence>MKKLLMAVLLLLTLCVSLTAVSAEFNIGLSSGESSNFDGDPITFENGKLVIQGIEFAIPDGYKEVEKSKIVEGESKTYKGFNISSDTLAKGKDQIIVRVSYSNTTEAEYAPFNTTVEKTINNYTGWFIEDNFGAVFTYIKDRKLVQVVAPNEDTLYYVIK</sequence>
<comment type="caution">
    <text evidence="1">The sequence shown here is derived from an EMBL/GenBank/DDBJ whole genome shotgun (WGS) entry which is preliminary data.</text>
</comment>
<dbReference type="Proteomes" id="UP000762703">
    <property type="component" value="Unassembled WGS sequence"/>
</dbReference>
<organism evidence="1 2">
    <name type="scientific">Methanobrevibacter millerae</name>
    <dbReference type="NCBI Taxonomy" id="230361"/>
    <lineage>
        <taxon>Archaea</taxon>
        <taxon>Methanobacteriati</taxon>
        <taxon>Methanobacteriota</taxon>
        <taxon>Methanomada group</taxon>
        <taxon>Methanobacteria</taxon>
        <taxon>Methanobacteriales</taxon>
        <taxon>Methanobacteriaceae</taxon>
        <taxon>Methanobrevibacter</taxon>
    </lineage>
</organism>
<accession>A0A8T3V9Z2</accession>
<protein>
    <submittedName>
        <fullName evidence="1">Uncharacterized protein</fullName>
    </submittedName>
</protein>
<evidence type="ECO:0000313" key="2">
    <source>
        <dbReference type="Proteomes" id="UP000762703"/>
    </source>
</evidence>
<dbReference type="EMBL" id="SUTE01000015">
    <property type="protein sequence ID" value="MBE6504557.1"/>
    <property type="molecule type" value="Genomic_DNA"/>
</dbReference>
<dbReference type="RefSeq" id="WP_303736203.1">
    <property type="nucleotide sequence ID" value="NZ_SUTE01000015.1"/>
</dbReference>
<reference evidence="1" key="1">
    <citation type="submission" date="2019-04" db="EMBL/GenBank/DDBJ databases">
        <title>Evolution of Biomass-Degrading Anaerobic Consortia Revealed by Metagenomics.</title>
        <authorList>
            <person name="Peng X."/>
        </authorList>
    </citation>
    <scope>NUCLEOTIDE SEQUENCE</scope>
    <source>
        <strain evidence="1">SIG12</strain>
    </source>
</reference>
<proteinExistence type="predicted"/>
<gene>
    <name evidence="1" type="ORF">E7Z73_02260</name>
</gene>
<evidence type="ECO:0000313" key="1">
    <source>
        <dbReference type="EMBL" id="MBE6504557.1"/>
    </source>
</evidence>